<organism evidence="2 3">
    <name type="scientific">Candidatus Magnetominusculus xianensis</name>
    <dbReference type="NCBI Taxonomy" id="1748249"/>
    <lineage>
        <taxon>Bacteria</taxon>
        <taxon>Pseudomonadati</taxon>
        <taxon>Nitrospirota</taxon>
        <taxon>Nitrospiria</taxon>
        <taxon>Nitrospirales</taxon>
        <taxon>Nitrospiraceae</taxon>
        <taxon>Candidatus Magnetominusculus</taxon>
    </lineage>
</organism>
<name>A0ABR5SGT7_9BACT</name>
<dbReference type="EMBL" id="LNQR01000101">
    <property type="protein sequence ID" value="KWT81139.1"/>
    <property type="molecule type" value="Genomic_DNA"/>
</dbReference>
<evidence type="ECO:0000313" key="2">
    <source>
        <dbReference type="EMBL" id="KWT81139.1"/>
    </source>
</evidence>
<sequence length="96" mass="10503">MTEHEEWDCDRQIQITYTLNDSGAVVGINIVPYEPIAMSKFNLAALLMPRPKMMPFPGSTTAISQYPKLVTSAERPPDLKPDAATTTMTPCTGCGK</sequence>
<accession>A0ABR5SGT7</accession>
<evidence type="ECO:0000256" key="1">
    <source>
        <dbReference type="SAM" id="MobiDB-lite"/>
    </source>
</evidence>
<protein>
    <submittedName>
        <fullName evidence="2">Uncharacterized protein</fullName>
    </submittedName>
</protein>
<dbReference type="Proteomes" id="UP000060487">
    <property type="component" value="Unassembled WGS sequence"/>
</dbReference>
<gene>
    <name evidence="2" type="ORF">ASN18_2645</name>
</gene>
<proteinExistence type="predicted"/>
<dbReference type="RefSeq" id="WP_085053267.1">
    <property type="nucleotide sequence ID" value="NZ_LNQR01000101.1"/>
</dbReference>
<feature type="region of interest" description="Disordered" evidence="1">
    <location>
        <begin position="72"/>
        <end position="96"/>
    </location>
</feature>
<reference evidence="2 3" key="1">
    <citation type="submission" date="2015-11" db="EMBL/GenBank/DDBJ databases">
        <authorList>
            <person name="Lin W."/>
        </authorList>
    </citation>
    <scope>NUCLEOTIDE SEQUENCE [LARGE SCALE GENOMIC DNA]</scope>
    <source>
        <strain evidence="2 3">HCH-1</strain>
    </source>
</reference>
<comment type="caution">
    <text evidence="2">The sequence shown here is derived from an EMBL/GenBank/DDBJ whole genome shotgun (WGS) entry which is preliminary data.</text>
</comment>
<evidence type="ECO:0000313" key="3">
    <source>
        <dbReference type="Proteomes" id="UP000060487"/>
    </source>
</evidence>
<keyword evidence="3" id="KW-1185">Reference proteome</keyword>